<dbReference type="InterPro" id="IPR011712">
    <property type="entry name" value="Sig_transdc_His_kin_sub3_dim/P"/>
</dbReference>
<keyword evidence="6" id="KW-0004">4Fe-4S</keyword>
<evidence type="ECO:0000256" key="2">
    <source>
        <dbReference type="ARBA" id="ARBA00001966"/>
    </source>
</evidence>
<dbReference type="PANTHER" id="PTHR24421:SF10">
    <property type="entry name" value="NITRATE_NITRITE SENSOR PROTEIN NARQ"/>
    <property type="match status" value="1"/>
</dbReference>
<comment type="subcellular location">
    <subcellularLocation>
        <location evidence="3">Cytoplasm</location>
    </subcellularLocation>
</comment>
<dbReference type="GO" id="GO:0046872">
    <property type="term" value="F:metal ion binding"/>
    <property type="evidence" value="ECO:0007669"/>
    <property type="project" value="UniProtKB-KW"/>
</dbReference>
<dbReference type="EMBL" id="BMKM01000001">
    <property type="protein sequence ID" value="GGE13041.1"/>
    <property type="molecule type" value="Genomic_DNA"/>
</dbReference>
<dbReference type="InterPro" id="IPR019734">
    <property type="entry name" value="TPR_rpt"/>
</dbReference>
<evidence type="ECO:0000256" key="14">
    <source>
        <dbReference type="ARBA" id="ARBA00023004"/>
    </source>
</evidence>
<evidence type="ECO:0000256" key="3">
    <source>
        <dbReference type="ARBA" id="ARBA00004496"/>
    </source>
</evidence>
<evidence type="ECO:0000256" key="10">
    <source>
        <dbReference type="ARBA" id="ARBA00022723"/>
    </source>
</evidence>
<dbReference type="PROSITE" id="PS50005">
    <property type="entry name" value="TPR"/>
    <property type="match status" value="1"/>
</dbReference>
<keyword evidence="7" id="KW-0963">Cytoplasm</keyword>
<dbReference type="InterPro" id="IPR005467">
    <property type="entry name" value="His_kinase_dom"/>
</dbReference>
<dbReference type="Pfam" id="PF02518">
    <property type="entry name" value="HATPase_c"/>
    <property type="match status" value="1"/>
</dbReference>
<reference evidence="22" key="1">
    <citation type="journal article" date="2014" name="Int. J. Syst. Evol. Microbiol.">
        <title>Complete genome sequence of Corynebacterium casei LMG S-19264T (=DSM 44701T), isolated from a smear-ripened cheese.</title>
        <authorList>
            <consortium name="US DOE Joint Genome Institute (JGI-PGF)"/>
            <person name="Walter F."/>
            <person name="Albersmeier A."/>
            <person name="Kalinowski J."/>
            <person name="Ruckert C."/>
        </authorList>
    </citation>
    <scope>NUCLEOTIDE SEQUENCE</scope>
    <source>
        <strain evidence="22">CGMCC 1.15966</strain>
    </source>
</reference>
<dbReference type="GO" id="GO:0046983">
    <property type="term" value="F:protein dimerization activity"/>
    <property type="evidence" value="ECO:0007669"/>
    <property type="project" value="InterPro"/>
</dbReference>
<dbReference type="EC" id="2.7.13.3" evidence="4"/>
<dbReference type="SMART" id="SM00387">
    <property type="entry name" value="HATPase_c"/>
    <property type="match status" value="1"/>
</dbReference>
<keyword evidence="14" id="KW-0408">Iron</keyword>
<evidence type="ECO:0000256" key="17">
    <source>
        <dbReference type="ARBA" id="ARBA00024827"/>
    </source>
</evidence>
<evidence type="ECO:0000256" key="9">
    <source>
        <dbReference type="ARBA" id="ARBA00022679"/>
    </source>
</evidence>
<sequence>MTLMMMLSQGSVFARDTTAVLNFIDQAKEMQRVGRTDSAEYYFNQANKLSKLINYDTGRLLALGNYSVFLYEQLRYIEALSFAQQSLGLSLKMKNKARAAAAYNNISLQYQAMGKLENAAENLVKGLEISSGIKHPSHRDLSDRRKYYNNLSSLMLDLNDVKKGLEYAWESHKLAQKLNDTLAMGRSLVNIVVAEAMSRDFDSAERHALRLMEIALKHGDIQMEIKAHNNLGDIYRMQKKYNKSLQSFRKAGALLSNEFPGNEVYVLSGMSLVNKDMGNFALAESYYHKAIELGKEQLPKSQLLELYLSGSEIKEGIGKFREALELLKMYRSLADSLKDRETHRSIQELELKYRTMENRKIIAERDLVIAKQNTVIERNSKWVTISISIAVLLSWGLIFMRLVGIQKRKRLKLNYERHLLEAQLNGEEMERERTAKELHDGVASILSATKIKVHNANVTGQEKKALFEIGELIEVAVREIRNISHNLAPEFLLREGLACAIESFCQRVKGGELSIDFYLIGDVPKFDRTVELTLYRTVQEAVTNIIKHSGATEGIVQLEGSSNILRITVEDNGIGFNKNTLSGKGLGLSGLTCRVSNVGGTIEIHSSPGQGTTIYIEITSQ</sequence>
<keyword evidence="20" id="KW-0472">Membrane</keyword>
<dbReference type="Gene3D" id="1.20.5.1930">
    <property type="match status" value="1"/>
</dbReference>
<evidence type="ECO:0000256" key="11">
    <source>
        <dbReference type="ARBA" id="ARBA00022741"/>
    </source>
</evidence>
<keyword evidence="10" id="KW-0479">Metal-binding</keyword>
<dbReference type="InterPro" id="IPR004358">
    <property type="entry name" value="Sig_transdc_His_kin-like_C"/>
</dbReference>
<dbReference type="PANTHER" id="PTHR24421">
    <property type="entry name" value="NITRATE/NITRITE SENSOR PROTEIN NARX-RELATED"/>
    <property type="match status" value="1"/>
</dbReference>
<keyword evidence="13" id="KW-0067">ATP-binding</keyword>
<dbReference type="Gene3D" id="3.30.565.10">
    <property type="entry name" value="Histidine kinase-like ATPase, C-terminal domain"/>
    <property type="match status" value="1"/>
</dbReference>
<name>A0A8H9FYZ9_9SPHI</name>
<feature type="domain" description="Histidine kinase" evidence="21">
    <location>
        <begin position="534"/>
        <end position="621"/>
    </location>
</feature>
<keyword evidence="8" id="KW-0597">Phosphoprotein</keyword>
<dbReference type="PRINTS" id="PR00344">
    <property type="entry name" value="BCTRLSENSOR"/>
</dbReference>
<keyword evidence="20" id="KW-1133">Transmembrane helix</keyword>
<accession>A0A8H9FYZ9</accession>
<comment type="cofactor">
    <cofactor evidence="2">
        <name>[4Fe-4S] cluster</name>
        <dbReference type="ChEBI" id="CHEBI:49883"/>
    </cofactor>
</comment>
<dbReference type="SUPFAM" id="SSF55874">
    <property type="entry name" value="ATPase domain of HSP90 chaperone/DNA topoisomerase II/histidine kinase"/>
    <property type="match status" value="1"/>
</dbReference>
<dbReference type="InterPro" id="IPR003594">
    <property type="entry name" value="HATPase_dom"/>
</dbReference>
<reference evidence="22" key="2">
    <citation type="submission" date="2020-09" db="EMBL/GenBank/DDBJ databases">
        <authorList>
            <person name="Sun Q."/>
            <person name="Zhou Y."/>
        </authorList>
    </citation>
    <scope>NUCLEOTIDE SEQUENCE</scope>
    <source>
        <strain evidence="22">CGMCC 1.15966</strain>
    </source>
</reference>
<dbReference type="Proteomes" id="UP000614460">
    <property type="component" value="Unassembled WGS sequence"/>
</dbReference>
<evidence type="ECO:0000256" key="8">
    <source>
        <dbReference type="ARBA" id="ARBA00022553"/>
    </source>
</evidence>
<keyword evidence="23" id="KW-1185">Reference proteome</keyword>
<proteinExistence type="predicted"/>
<dbReference type="GO" id="GO:0051539">
    <property type="term" value="F:4 iron, 4 sulfur cluster binding"/>
    <property type="evidence" value="ECO:0007669"/>
    <property type="project" value="UniProtKB-KW"/>
</dbReference>
<evidence type="ECO:0000256" key="18">
    <source>
        <dbReference type="ARBA" id="ARBA00030800"/>
    </source>
</evidence>
<dbReference type="SUPFAM" id="SSF48452">
    <property type="entry name" value="TPR-like"/>
    <property type="match status" value="2"/>
</dbReference>
<dbReference type="GO" id="GO:0000155">
    <property type="term" value="F:phosphorelay sensor kinase activity"/>
    <property type="evidence" value="ECO:0007669"/>
    <property type="project" value="InterPro"/>
</dbReference>
<comment type="catalytic activity">
    <reaction evidence="1">
        <text>ATP + protein L-histidine = ADP + protein N-phospho-L-histidine.</text>
        <dbReference type="EC" id="2.7.13.3"/>
    </reaction>
</comment>
<evidence type="ECO:0000256" key="5">
    <source>
        <dbReference type="ARBA" id="ARBA00017322"/>
    </source>
</evidence>
<protein>
    <recommendedName>
        <fullName evidence="5">Oxygen sensor histidine kinase NreB</fullName>
        <ecNumber evidence="4">2.7.13.3</ecNumber>
    </recommendedName>
    <alternativeName>
        <fullName evidence="18">Nitrogen regulation protein B</fullName>
    </alternativeName>
</protein>
<feature type="repeat" description="TPR" evidence="19">
    <location>
        <begin position="225"/>
        <end position="258"/>
    </location>
</feature>
<evidence type="ECO:0000256" key="7">
    <source>
        <dbReference type="ARBA" id="ARBA00022490"/>
    </source>
</evidence>
<dbReference type="Pfam" id="PF07730">
    <property type="entry name" value="HisKA_3"/>
    <property type="match status" value="1"/>
</dbReference>
<dbReference type="GO" id="GO:0005524">
    <property type="term" value="F:ATP binding"/>
    <property type="evidence" value="ECO:0007669"/>
    <property type="project" value="UniProtKB-KW"/>
</dbReference>
<evidence type="ECO:0000256" key="19">
    <source>
        <dbReference type="PROSITE-ProRule" id="PRU00339"/>
    </source>
</evidence>
<evidence type="ECO:0000313" key="22">
    <source>
        <dbReference type="EMBL" id="GGE13041.1"/>
    </source>
</evidence>
<gene>
    <name evidence="22" type="ORF">GCM10011516_08500</name>
</gene>
<evidence type="ECO:0000259" key="21">
    <source>
        <dbReference type="PROSITE" id="PS50109"/>
    </source>
</evidence>
<keyword evidence="12 22" id="KW-0418">Kinase</keyword>
<keyword evidence="9" id="KW-0808">Transferase</keyword>
<dbReference type="InterPro" id="IPR036890">
    <property type="entry name" value="HATPase_C_sf"/>
</dbReference>
<evidence type="ECO:0000256" key="13">
    <source>
        <dbReference type="ARBA" id="ARBA00022840"/>
    </source>
</evidence>
<dbReference type="GO" id="GO:0005737">
    <property type="term" value="C:cytoplasm"/>
    <property type="evidence" value="ECO:0007669"/>
    <property type="project" value="UniProtKB-SubCell"/>
</dbReference>
<keyword evidence="16" id="KW-0411">Iron-sulfur</keyword>
<dbReference type="SMART" id="SM00028">
    <property type="entry name" value="TPR"/>
    <property type="match status" value="3"/>
</dbReference>
<evidence type="ECO:0000256" key="16">
    <source>
        <dbReference type="ARBA" id="ARBA00023014"/>
    </source>
</evidence>
<evidence type="ECO:0000256" key="15">
    <source>
        <dbReference type="ARBA" id="ARBA00023012"/>
    </source>
</evidence>
<comment type="caution">
    <text evidence="22">The sequence shown here is derived from an EMBL/GenBank/DDBJ whole genome shotgun (WGS) entry which is preliminary data.</text>
</comment>
<keyword evidence="20" id="KW-0812">Transmembrane</keyword>
<dbReference type="InterPro" id="IPR050482">
    <property type="entry name" value="Sensor_HK_TwoCompSys"/>
</dbReference>
<keyword evidence="11" id="KW-0547">Nucleotide-binding</keyword>
<feature type="transmembrane region" description="Helical" evidence="20">
    <location>
        <begin position="382"/>
        <end position="403"/>
    </location>
</feature>
<dbReference type="Pfam" id="PF13181">
    <property type="entry name" value="TPR_8"/>
    <property type="match status" value="2"/>
</dbReference>
<keyword evidence="19" id="KW-0802">TPR repeat</keyword>
<dbReference type="AlphaFoldDB" id="A0A8H9FYZ9"/>
<evidence type="ECO:0000256" key="12">
    <source>
        <dbReference type="ARBA" id="ARBA00022777"/>
    </source>
</evidence>
<evidence type="ECO:0000313" key="23">
    <source>
        <dbReference type="Proteomes" id="UP000614460"/>
    </source>
</evidence>
<evidence type="ECO:0000256" key="1">
    <source>
        <dbReference type="ARBA" id="ARBA00000085"/>
    </source>
</evidence>
<dbReference type="GO" id="GO:0016020">
    <property type="term" value="C:membrane"/>
    <property type="evidence" value="ECO:0007669"/>
    <property type="project" value="InterPro"/>
</dbReference>
<evidence type="ECO:0000256" key="20">
    <source>
        <dbReference type="SAM" id="Phobius"/>
    </source>
</evidence>
<dbReference type="PROSITE" id="PS50109">
    <property type="entry name" value="HIS_KIN"/>
    <property type="match status" value="1"/>
</dbReference>
<organism evidence="22 23">
    <name type="scientific">Sphingobacterium cellulitidis</name>
    <dbReference type="NCBI Taxonomy" id="1768011"/>
    <lineage>
        <taxon>Bacteria</taxon>
        <taxon>Pseudomonadati</taxon>
        <taxon>Bacteroidota</taxon>
        <taxon>Sphingobacteriia</taxon>
        <taxon>Sphingobacteriales</taxon>
        <taxon>Sphingobacteriaceae</taxon>
        <taxon>Sphingobacterium</taxon>
    </lineage>
</organism>
<keyword evidence="15" id="KW-0902">Two-component regulatory system</keyword>
<evidence type="ECO:0000256" key="6">
    <source>
        <dbReference type="ARBA" id="ARBA00022485"/>
    </source>
</evidence>
<evidence type="ECO:0000256" key="4">
    <source>
        <dbReference type="ARBA" id="ARBA00012438"/>
    </source>
</evidence>
<dbReference type="Gene3D" id="1.25.40.10">
    <property type="entry name" value="Tetratricopeptide repeat domain"/>
    <property type="match status" value="3"/>
</dbReference>
<dbReference type="InterPro" id="IPR011990">
    <property type="entry name" value="TPR-like_helical_dom_sf"/>
</dbReference>
<comment type="function">
    <text evidence="17">Member of the two-component regulatory system NreB/NreC involved in the control of dissimilatory nitrate/nitrite reduction in response to oxygen. NreB functions as a direct oxygen sensor histidine kinase which is autophosphorylated, in the absence of oxygen, probably at the conserved histidine residue, and transfers its phosphate group probably to a conserved aspartate residue of NreC. NreB/NreC activates the expression of the nitrate (narGHJI) and nitrite (nir) reductase operons, as well as the putative nitrate transporter gene narT.</text>
</comment>
<dbReference type="CDD" id="cd16917">
    <property type="entry name" value="HATPase_UhpB-NarQ-NarX-like"/>
    <property type="match status" value="1"/>
</dbReference>